<dbReference type="EMBL" id="CM051395">
    <property type="protein sequence ID" value="KAJ4725453.1"/>
    <property type="molecule type" value="Genomic_DNA"/>
</dbReference>
<accession>A0ACC1YQZ9</accession>
<gene>
    <name evidence="1" type="ORF">OWV82_004327</name>
</gene>
<evidence type="ECO:0000313" key="1">
    <source>
        <dbReference type="EMBL" id="KAJ4725453.1"/>
    </source>
</evidence>
<comment type="caution">
    <text evidence="1">The sequence shown here is derived from an EMBL/GenBank/DDBJ whole genome shotgun (WGS) entry which is preliminary data.</text>
</comment>
<proteinExistence type="predicted"/>
<sequence length="173" mass="18276">MNMDTLDNRLSSLIKGRPGNSHNLRQLVNSSSSMGAMIPTPGMSQSGNSSLMVTSSVDGSIIATSGGDTVTPTTVNNGSLLSNGGIRCNSFNRSDGLSDGYQQQPANFFIGSGGNMPSMGVQRMASQMIATPGFNSNNNSSSNQFCMNVESSNNVVMPARVCMRNLFDAMSWR</sequence>
<dbReference type="Proteomes" id="UP001164539">
    <property type="component" value="Chromosome 2"/>
</dbReference>
<organism evidence="1 2">
    <name type="scientific">Melia azedarach</name>
    <name type="common">Chinaberry tree</name>
    <dbReference type="NCBI Taxonomy" id="155640"/>
    <lineage>
        <taxon>Eukaryota</taxon>
        <taxon>Viridiplantae</taxon>
        <taxon>Streptophyta</taxon>
        <taxon>Embryophyta</taxon>
        <taxon>Tracheophyta</taxon>
        <taxon>Spermatophyta</taxon>
        <taxon>Magnoliopsida</taxon>
        <taxon>eudicotyledons</taxon>
        <taxon>Gunneridae</taxon>
        <taxon>Pentapetalae</taxon>
        <taxon>rosids</taxon>
        <taxon>malvids</taxon>
        <taxon>Sapindales</taxon>
        <taxon>Meliaceae</taxon>
        <taxon>Melia</taxon>
    </lineage>
</organism>
<reference evidence="1 2" key="1">
    <citation type="journal article" date="2023" name="Science">
        <title>Complex scaffold remodeling in plant triterpene biosynthesis.</title>
        <authorList>
            <person name="De La Pena R."/>
            <person name="Hodgson H."/>
            <person name="Liu J.C."/>
            <person name="Stephenson M.J."/>
            <person name="Martin A.C."/>
            <person name="Owen C."/>
            <person name="Harkess A."/>
            <person name="Leebens-Mack J."/>
            <person name="Jimenez L.E."/>
            <person name="Osbourn A."/>
            <person name="Sattely E.S."/>
        </authorList>
    </citation>
    <scope>NUCLEOTIDE SEQUENCE [LARGE SCALE GENOMIC DNA]</scope>
    <source>
        <strain evidence="2">cv. JPN11</strain>
        <tissue evidence="1">Leaf</tissue>
    </source>
</reference>
<evidence type="ECO:0000313" key="2">
    <source>
        <dbReference type="Proteomes" id="UP001164539"/>
    </source>
</evidence>
<protein>
    <submittedName>
        <fullName evidence="1">Histone acetyltransferase HAC1-like</fullName>
    </submittedName>
</protein>
<keyword evidence="2" id="KW-1185">Reference proteome</keyword>
<name>A0ACC1YQZ9_MELAZ</name>